<evidence type="ECO:0000313" key="2">
    <source>
        <dbReference type="EMBL" id="PRY25877.1"/>
    </source>
</evidence>
<dbReference type="EMBL" id="PVTE01000036">
    <property type="protein sequence ID" value="PRY25877.1"/>
    <property type="molecule type" value="Genomic_DNA"/>
</dbReference>
<evidence type="ECO:0000259" key="1">
    <source>
        <dbReference type="Pfam" id="PF13590"/>
    </source>
</evidence>
<dbReference type="OrthoDB" id="118896at2"/>
<dbReference type="Gene3D" id="3.30.160.670">
    <property type="match status" value="1"/>
</dbReference>
<dbReference type="AlphaFoldDB" id="A0A2T0RXJ7"/>
<reference evidence="2 3" key="1">
    <citation type="submission" date="2018-03" db="EMBL/GenBank/DDBJ databases">
        <title>Genomic Encyclopedia of Archaeal and Bacterial Type Strains, Phase II (KMG-II): from individual species to whole genera.</title>
        <authorList>
            <person name="Goeker M."/>
        </authorList>
    </citation>
    <scope>NUCLEOTIDE SEQUENCE [LARGE SCALE GENOMIC DNA]</scope>
    <source>
        <strain evidence="2 3">DSM 28354</strain>
    </source>
</reference>
<evidence type="ECO:0000313" key="3">
    <source>
        <dbReference type="Proteomes" id="UP000238375"/>
    </source>
</evidence>
<gene>
    <name evidence="2" type="ORF">CLV58_13612</name>
</gene>
<protein>
    <submittedName>
        <fullName evidence="2">Uncharacterized protein DUF4136</fullName>
    </submittedName>
</protein>
<sequence length="102" mass="11493">MDWKISRPKGTAGWAVNNPSVIYPSTTYFGQNEVREPEDATTYEVKAGPIIVDVIDMKTGQSVWRGLASGITNGNGFDREENKIRQAVNLIFEKYGYRADKY</sequence>
<organism evidence="2 3">
    <name type="scientific">Spirosoma oryzae</name>
    <dbReference type="NCBI Taxonomy" id="1469603"/>
    <lineage>
        <taxon>Bacteria</taxon>
        <taxon>Pseudomonadati</taxon>
        <taxon>Bacteroidota</taxon>
        <taxon>Cytophagia</taxon>
        <taxon>Cytophagales</taxon>
        <taxon>Cytophagaceae</taxon>
        <taxon>Spirosoma</taxon>
    </lineage>
</organism>
<accession>A0A2T0RXJ7</accession>
<comment type="caution">
    <text evidence="2">The sequence shown here is derived from an EMBL/GenBank/DDBJ whole genome shotgun (WGS) entry which is preliminary data.</text>
</comment>
<name>A0A2T0RXJ7_9BACT</name>
<keyword evidence="3" id="KW-1185">Reference proteome</keyword>
<feature type="domain" description="DUF4136" evidence="1">
    <location>
        <begin position="34"/>
        <end position="95"/>
    </location>
</feature>
<proteinExistence type="predicted"/>
<dbReference type="InterPro" id="IPR025411">
    <property type="entry name" value="DUF4136"/>
</dbReference>
<dbReference type="Proteomes" id="UP000238375">
    <property type="component" value="Unassembled WGS sequence"/>
</dbReference>
<dbReference type="Pfam" id="PF13590">
    <property type="entry name" value="DUF4136"/>
    <property type="match status" value="1"/>
</dbReference>